<gene>
    <name evidence="2" type="ORF">QTN47_06865</name>
</gene>
<organism evidence="2 3">
    <name type="scientific">Danxiaibacter flavus</name>
    <dbReference type="NCBI Taxonomy" id="3049108"/>
    <lineage>
        <taxon>Bacteria</taxon>
        <taxon>Pseudomonadati</taxon>
        <taxon>Bacteroidota</taxon>
        <taxon>Chitinophagia</taxon>
        <taxon>Chitinophagales</taxon>
        <taxon>Chitinophagaceae</taxon>
        <taxon>Danxiaibacter</taxon>
    </lineage>
</organism>
<feature type="signal peptide" evidence="1">
    <location>
        <begin position="1"/>
        <end position="25"/>
    </location>
</feature>
<dbReference type="RefSeq" id="WP_369328612.1">
    <property type="nucleotide sequence ID" value="NZ_JAULBC010000002.1"/>
</dbReference>
<dbReference type="SUPFAM" id="SSF48452">
    <property type="entry name" value="TPR-like"/>
    <property type="match status" value="1"/>
</dbReference>
<sequence>MQRIYKKANLLTTALALLLFTGCTKDFESISENPNNPVVTEAVYFMTKEIVSTCYDYQSDAYMDKPASAGRYITMVRNEGNDNFGWTAASWDGHYLRLTTNKSLHDQAALEQKEQYVAISKIFYAFNFSYISDLYGDIPYTDALHSKDLKITLPKYDQQQDVYPSLIKLLKEANDSLATTTKSIDKAADVLYAGDILKWRKFANSLRLRLLLRCSKTYASAVAEMQEIAGDPSKYPVFTSNSDNAELPYTTIYKWPGGPTGGGGALTDPFAEFIKRKPSKEIVDFMTERSDPRMPVLLSKVTGDPADATVDHNDYVGVPNSISLPYAYNGGDEHISTLNLDIFYQDQNPLVNASLMTYSEVCFILAEAAQQKGVTVSGKTAESLYYEGIKANMDYWHVSADAQTAYKSVPTVVYDGTLKQLIGQKWLALFIKGAEGWFDYRRTNDILGFDQKIGPVAAQHTIPKRYIYPDGERNLNRAEYDKAIAIFGEDTRNTLMWYLK</sequence>
<dbReference type="InterPro" id="IPR011990">
    <property type="entry name" value="TPR-like_helical_dom_sf"/>
</dbReference>
<dbReference type="Pfam" id="PF12771">
    <property type="entry name" value="SusD-like_2"/>
    <property type="match status" value="1"/>
</dbReference>
<comment type="caution">
    <text evidence="2">The sequence shown here is derived from an EMBL/GenBank/DDBJ whole genome shotgun (WGS) entry which is preliminary data.</text>
</comment>
<dbReference type="InterPro" id="IPR041662">
    <property type="entry name" value="SusD-like_2"/>
</dbReference>
<evidence type="ECO:0000313" key="3">
    <source>
        <dbReference type="Proteomes" id="UP001560573"/>
    </source>
</evidence>
<dbReference type="EMBL" id="JAULBC010000002">
    <property type="protein sequence ID" value="MEX6687208.1"/>
    <property type="molecule type" value="Genomic_DNA"/>
</dbReference>
<reference evidence="2 3" key="1">
    <citation type="submission" date="2023-07" db="EMBL/GenBank/DDBJ databases">
        <authorList>
            <person name="Lian W.-H."/>
        </authorList>
    </citation>
    <scope>NUCLEOTIDE SEQUENCE [LARGE SCALE GENOMIC DNA]</scope>
    <source>
        <strain evidence="2 3">SYSU DXS3180</strain>
    </source>
</reference>
<dbReference type="Gene3D" id="1.25.40.390">
    <property type="match status" value="1"/>
</dbReference>
<keyword evidence="3" id="KW-1185">Reference proteome</keyword>
<protein>
    <submittedName>
        <fullName evidence="2">SusD/RagB family nutrient-binding outer membrane lipoprotein</fullName>
    </submittedName>
</protein>
<dbReference type="Proteomes" id="UP001560573">
    <property type="component" value="Unassembled WGS sequence"/>
</dbReference>
<evidence type="ECO:0000313" key="2">
    <source>
        <dbReference type="EMBL" id="MEX6687208.1"/>
    </source>
</evidence>
<accession>A0ABV3ZBJ4</accession>
<evidence type="ECO:0000256" key="1">
    <source>
        <dbReference type="SAM" id="SignalP"/>
    </source>
</evidence>
<feature type="chain" id="PRO_5045650919" evidence="1">
    <location>
        <begin position="26"/>
        <end position="500"/>
    </location>
</feature>
<dbReference type="PROSITE" id="PS51257">
    <property type="entry name" value="PROKAR_LIPOPROTEIN"/>
    <property type="match status" value="1"/>
</dbReference>
<keyword evidence="2" id="KW-0449">Lipoprotein</keyword>
<proteinExistence type="predicted"/>
<name>A0ABV3ZBJ4_9BACT</name>
<keyword evidence="1" id="KW-0732">Signal</keyword>